<protein>
    <recommendedName>
        <fullName evidence="13">Succinate--CoA ligase [ADP-forming] subunit beta, mitochondrial</fullName>
        <ecNumber evidence="13">6.2.1.5</ecNumber>
    </recommendedName>
    <alternativeName>
        <fullName evidence="13">ATP-specific succinyl-CoA synthetase subunit beta</fullName>
        <shortName evidence="13">A-SCS</shortName>
    </alternativeName>
    <alternativeName>
        <fullName evidence="13">Succinyl-CoA synthetase beta-A chain</fullName>
        <shortName evidence="13">SCS-betaA</shortName>
    </alternativeName>
</protein>
<keyword evidence="4 13" id="KW-0479">Metal-binding</keyword>
<dbReference type="InterPro" id="IPR013815">
    <property type="entry name" value="ATP_grasp_subdomain_1"/>
</dbReference>
<dbReference type="PANTHER" id="PTHR11815">
    <property type="entry name" value="SUCCINYL-COA SYNTHETASE BETA CHAIN"/>
    <property type="match status" value="1"/>
</dbReference>
<comment type="pathway">
    <text evidence="1 13">Carbohydrate metabolism; tricarboxylic acid cycle; succinate from succinyl-CoA (ligase route): step 1/1.</text>
</comment>
<dbReference type="NCBIfam" id="TIGR01016">
    <property type="entry name" value="sucCoAbeta"/>
    <property type="match status" value="1"/>
</dbReference>
<accession>A0A8T0DZL7</accession>
<feature type="domain" description="ATP-grasp" evidence="14">
    <location>
        <begin position="114"/>
        <end position="342"/>
    </location>
</feature>
<dbReference type="FunFam" id="3.30.1490.20:FF:000004">
    <property type="entry name" value="Succinate--CoA ligase [ADP-forming] subunit beta, mitochondrial"/>
    <property type="match status" value="1"/>
</dbReference>
<dbReference type="GO" id="GO:0042709">
    <property type="term" value="C:succinate-CoA ligase complex"/>
    <property type="evidence" value="ECO:0007669"/>
    <property type="project" value="TreeGrafter"/>
</dbReference>
<organism evidence="15 16">
    <name type="scientific">Argiope bruennichi</name>
    <name type="common">Wasp spider</name>
    <name type="synonym">Aranea bruennichi</name>
    <dbReference type="NCBI Taxonomy" id="94029"/>
    <lineage>
        <taxon>Eukaryota</taxon>
        <taxon>Metazoa</taxon>
        <taxon>Ecdysozoa</taxon>
        <taxon>Arthropoda</taxon>
        <taxon>Chelicerata</taxon>
        <taxon>Arachnida</taxon>
        <taxon>Araneae</taxon>
        <taxon>Araneomorphae</taxon>
        <taxon>Entelegynae</taxon>
        <taxon>Araneoidea</taxon>
        <taxon>Araneidae</taxon>
        <taxon>Argiope</taxon>
    </lineage>
</organism>
<feature type="binding site" evidence="13">
    <location>
        <begin position="433"/>
        <end position="435"/>
    </location>
    <ligand>
        <name>substrate</name>
        <note>ligand shared with subunit alpha</note>
    </ligand>
</feature>
<dbReference type="HAMAP" id="MF_03220">
    <property type="entry name" value="Succ_CoA_betaA_euk"/>
    <property type="match status" value="1"/>
</dbReference>
<dbReference type="PANTHER" id="PTHR11815:SF1">
    <property type="entry name" value="SUCCINATE--COA LIGASE [ADP-FORMING] SUBUNIT BETA, MITOCHONDRIAL"/>
    <property type="match status" value="1"/>
</dbReference>
<evidence type="ECO:0000256" key="1">
    <source>
        <dbReference type="ARBA" id="ARBA00005064"/>
    </source>
</evidence>
<comment type="caution">
    <text evidence="15">The sequence shown here is derived from an EMBL/GenBank/DDBJ whole genome shotgun (WGS) entry which is preliminary data.</text>
</comment>
<dbReference type="GO" id="GO:0000287">
    <property type="term" value="F:magnesium ion binding"/>
    <property type="evidence" value="ECO:0007669"/>
    <property type="project" value="UniProtKB-UniRule"/>
</dbReference>
<evidence type="ECO:0000256" key="8">
    <source>
        <dbReference type="ARBA" id="ARBA00022946"/>
    </source>
</evidence>
<evidence type="ECO:0000256" key="10">
    <source>
        <dbReference type="ARBA" id="ARBA00052879"/>
    </source>
</evidence>
<dbReference type="SUPFAM" id="SSF56059">
    <property type="entry name" value="Glutathione synthetase ATP-binding domain-like"/>
    <property type="match status" value="1"/>
</dbReference>
<sequence length="516" mass="56701">MRSGCLIRGIPEVSRHYRSREEDDIVAWEPIVIATCLPESFEVHVPIVFKNLEGRTKSINSITKRNFKSVAEKERREIMASSAFRILSRTVNMVKCGKHYVPQRNLNLHEHISLSLLASAGVKVPKFGVAKTPDEAFQAAEKLGSKDFVVKAQVLAGGRGKGVFEGGLKGGVKTAYSPQEAKEIASQMLGKRLVTKQTGEKGVLCKEVMVAERLYTRREYYFAIMLERDFGGPVIIASSQGGVNIEEVARENPDAIIKEPIDIMTGLSKDQALKVAKHLGFKQNNIDQAVEIITKLYEAVLKYDAVMVEINPLVEDSAGDVYCLDAKCRFDDNAEFRQKQLFDLRDWSQEDARERDAHKHSLNYIALDGDIGCLVNGAGLAMATMDIIKLHGGNPANFLDVGGGATVTQVTEAFKLITSDPKVQAILVNIFGGIMRCDVIAEGIIRAAEMLNLKIPIVCRLQGTQVDDAKALIASSKLRILACENLDEAAKMVVKLSTIVGLARSAEVDVKFELPL</sequence>
<name>A0A8T0DZL7_ARGBR</name>
<keyword evidence="7 13" id="KW-0460">Magnesium</keyword>
<dbReference type="PROSITE" id="PS50975">
    <property type="entry name" value="ATP_GRASP"/>
    <property type="match status" value="1"/>
</dbReference>
<dbReference type="SUPFAM" id="SSF52210">
    <property type="entry name" value="Succinyl-CoA synthetase domains"/>
    <property type="match status" value="1"/>
</dbReference>
<dbReference type="FunFam" id="3.30.470.20:FF:000002">
    <property type="entry name" value="Succinate--CoA ligase [ADP-forming] subunit beta"/>
    <property type="match status" value="1"/>
</dbReference>
<dbReference type="GO" id="GO:0004776">
    <property type="term" value="F:succinate-CoA ligase (GDP-forming) activity"/>
    <property type="evidence" value="ECO:0007669"/>
    <property type="project" value="UniProtKB-EC"/>
</dbReference>
<feature type="binding site" evidence="13">
    <location>
        <position position="376"/>
    </location>
    <ligand>
        <name>substrate</name>
        <note>ligand shared with subunit alpha</note>
    </ligand>
</feature>
<keyword evidence="6 13" id="KW-0067">ATP-binding</keyword>
<dbReference type="AlphaFoldDB" id="A0A8T0DZL7"/>
<evidence type="ECO:0000259" key="14">
    <source>
        <dbReference type="PROSITE" id="PS50975"/>
    </source>
</evidence>
<dbReference type="Proteomes" id="UP000807504">
    <property type="component" value="Unassembled WGS sequence"/>
</dbReference>
<dbReference type="InterPro" id="IPR011761">
    <property type="entry name" value="ATP-grasp"/>
</dbReference>
<dbReference type="EMBL" id="JABXBU010002231">
    <property type="protein sequence ID" value="KAF8763151.1"/>
    <property type="molecule type" value="Genomic_DNA"/>
</dbReference>
<dbReference type="InterPro" id="IPR017866">
    <property type="entry name" value="Succ-CoA_synthase_bsu_CS"/>
</dbReference>
<keyword evidence="2 13" id="KW-0816">Tricarboxylic acid cycle</keyword>
<keyword evidence="3 13" id="KW-0436">Ligase</keyword>
<comment type="catalytic activity">
    <reaction evidence="10">
        <text>GTP + succinate + CoA = succinyl-CoA + GDP + phosphate</text>
        <dbReference type="Rhea" id="RHEA:22120"/>
        <dbReference type="ChEBI" id="CHEBI:30031"/>
        <dbReference type="ChEBI" id="CHEBI:37565"/>
        <dbReference type="ChEBI" id="CHEBI:43474"/>
        <dbReference type="ChEBI" id="CHEBI:57287"/>
        <dbReference type="ChEBI" id="CHEBI:57292"/>
        <dbReference type="ChEBI" id="CHEBI:58189"/>
        <dbReference type="EC" id="6.2.1.4"/>
    </reaction>
</comment>
<comment type="subunit">
    <text evidence="12">Heterodimer of an alpha and a beta subunit. The beta subunit determines specificity for GTP.</text>
</comment>
<dbReference type="Gene3D" id="3.30.470.20">
    <property type="entry name" value="ATP-grasp fold, B domain"/>
    <property type="match status" value="1"/>
</dbReference>
<reference evidence="15" key="2">
    <citation type="submission" date="2020-06" db="EMBL/GenBank/DDBJ databases">
        <authorList>
            <person name="Sheffer M."/>
        </authorList>
    </citation>
    <scope>NUCLEOTIDE SEQUENCE</scope>
</reference>
<evidence type="ECO:0000256" key="5">
    <source>
        <dbReference type="ARBA" id="ARBA00022741"/>
    </source>
</evidence>
<dbReference type="Gene3D" id="3.30.1490.20">
    <property type="entry name" value="ATP-grasp fold, A domain"/>
    <property type="match status" value="1"/>
</dbReference>
<dbReference type="GO" id="GO:0005739">
    <property type="term" value="C:mitochondrion"/>
    <property type="evidence" value="ECO:0007669"/>
    <property type="project" value="UniProtKB-SubCell"/>
</dbReference>
<keyword evidence="9 13" id="KW-0496">Mitochondrion</keyword>
<dbReference type="GO" id="GO:0006099">
    <property type="term" value="P:tricarboxylic acid cycle"/>
    <property type="evidence" value="ECO:0007669"/>
    <property type="project" value="UniProtKB-UniRule"/>
</dbReference>
<feature type="binding site" evidence="13">
    <location>
        <begin position="158"/>
        <end position="160"/>
    </location>
    <ligand>
        <name>ATP</name>
        <dbReference type="ChEBI" id="CHEBI:30616"/>
    </ligand>
</feature>
<dbReference type="EC" id="6.2.1.5" evidence="13"/>
<comment type="subunit">
    <text evidence="13">Heterodimer of an alpha and a beta subunit. The beta subunit determines specificity for ATP.</text>
</comment>
<evidence type="ECO:0000256" key="6">
    <source>
        <dbReference type="ARBA" id="ARBA00022840"/>
    </source>
</evidence>
<dbReference type="InterPro" id="IPR034723">
    <property type="entry name" value="Succ_CoA_betaA_euk"/>
</dbReference>
<evidence type="ECO:0000313" key="16">
    <source>
        <dbReference type="Proteomes" id="UP000807504"/>
    </source>
</evidence>
<dbReference type="InterPro" id="IPR013650">
    <property type="entry name" value="ATP-grasp_succ-CoA_synth-type"/>
</dbReference>
<dbReference type="Gene3D" id="3.40.50.261">
    <property type="entry name" value="Succinyl-CoA synthetase domains"/>
    <property type="match status" value="1"/>
</dbReference>
<comment type="catalytic activity">
    <reaction evidence="13">
        <text>succinate + ATP + CoA = succinyl-CoA + ADP + phosphate</text>
        <dbReference type="Rhea" id="RHEA:17661"/>
        <dbReference type="ChEBI" id="CHEBI:30031"/>
        <dbReference type="ChEBI" id="CHEBI:30616"/>
        <dbReference type="ChEBI" id="CHEBI:43474"/>
        <dbReference type="ChEBI" id="CHEBI:57287"/>
        <dbReference type="ChEBI" id="CHEBI:57292"/>
        <dbReference type="ChEBI" id="CHEBI:456216"/>
        <dbReference type="EC" id="6.2.1.5"/>
    </reaction>
</comment>
<feature type="site" description="Important for substrate specificity" evidence="13">
    <location>
        <position position="215"/>
    </location>
</feature>
<keyword evidence="5 13" id="KW-0547">Nucleotide-binding</keyword>
<evidence type="ECO:0000256" key="2">
    <source>
        <dbReference type="ARBA" id="ARBA00022532"/>
    </source>
</evidence>
<dbReference type="Pfam" id="PF08442">
    <property type="entry name" value="ATP-grasp_2"/>
    <property type="match status" value="1"/>
</dbReference>
<feature type="binding site" evidence="13">
    <location>
        <position position="325"/>
    </location>
    <ligand>
        <name>Mg(2+)</name>
        <dbReference type="ChEBI" id="CHEBI:18420"/>
    </ligand>
</feature>
<evidence type="ECO:0000313" key="15">
    <source>
        <dbReference type="EMBL" id="KAF8763151.1"/>
    </source>
</evidence>
<dbReference type="InterPro" id="IPR005809">
    <property type="entry name" value="Succ_CoA_ligase-like_bsu"/>
</dbReference>
<dbReference type="Pfam" id="PF00549">
    <property type="entry name" value="Ligase_CoA"/>
    <property type="match status" value="1"/>
</dbReference>
<keyword evidence="8" id="KW-0809">Transit peptide</keyword>
<comment type="function">
    <text evidence="11">GTP-specific succinyl-CoA synthetase functions in the citric acid cycle (TCA), coupling the hydrolysis of succinyl-CoA to the synthesis of GTP and thus represents the only step of substrate-level phosphorylation in the TCA. The beta subunit provides nucleotide specificity of the enzyme and binds the substrate succinate, while the binding sites for coenzyme A and phosphate are found in the alpha subunit.</text>
</comment>
<gene>
    <name evidence="15" type="ORF">HNY73_021361</name>
</gene>
<feature type="site" description="Important for substrate specificity" evidence="13">
    <location>
        <position position="147"/>
    </location>
</feature>
<dbReference type="GO" id="GO:0005524">
    <property type="term" value="F:ATP binding"/>
    <property type="evidence" value="ECO:0007669"/>
    <property type="project" value="UniProtKB-UniRule"/>
</dbReference>
<proteinExistence type="inferred from homology"/>
<evidence type="ECO:0000256" key="9">
    <source>
        <dbReference type="ARBA" id="ARBA00023128"/>
    </source>
</evidence>
<dbReference type="PROSITE" id="PS01217">
    <property type="entry name" value="SUCCINYL_COA_LIG_3"/>
    <property type="match status" value="1"/>
</dbReference>
<dbReference type="GO" id="GO:0004775">
    <property type="term" value="F:succinate-CoA ligase (ADP-forming) activity"/>
    <property type="evidence" value="ECO:0007669"/>
    <property type="project" value="UniProtKB-UniRule"/>
</dbReference>
<dbReference type="HAMAP" id="MF_00558">
    <property type="entry name" value="Succ_CoA_beta"/>
    <property type="match status" value="1"/>
</dbReference>
<reference evidence="15" key="1">
    <citation type="journal article" date="2020" name="bioRxiv">
        <title>Chromosome-level reference genome of the European wasp spider Argiope bruennichi: a resource for studies on range expansion and evolutionary adaptation.</title>
        <authorList>
            <person name="Sheffer M.M."/>
            <person name="Hoppe A."/>
            <person name="Krehenwinkel H."/>
            <person name="Uhl G."/>
            <person name="Kuss A.W."/>
            <person name="Jensen L."/>
            <person name="Jensen C."/>
            <person name="Gillespie R.G."/>
            <person name="Hoff K.J."/>
            <person name="Prost S."/>
        </authorList>
    </citation>
    <scope>NUCLEOTIDE SEQUENCE</scope>
</reference>
<evidence type="ECO:0000256" key="7">
    <source>
        <dbReference type="ARBA" id="ARBA00022842"/>
    </source>
</evidence>
<evidence type="ECO:0000256" key="3">
    <source>
        <dbReference type="ARBA" id="ARBA00022598"/>
    </source>
</evidence>
<comment type="cofactor">
    <cofactor evidence="13">
        <name>Mg(2+)</name>
        <dbReference type="ChEBI" id="CHEBI:18420"/>
    </cofactor>
    <text evidence="13">Binds 1 Mg(2+) ion per subunit.</text>
</comment>
<feature type="binding site" evidence="13">
    <location>
        <position position="311"/>
    </location>
    <ligand>
        <name>Mg(2+)</name>
        <dbReference type="ChEBI" id="CHEBI:18420"/>
    </ligand>
</feature>
<dbReference type="GO" id="GO:0006104">
    <property type="term" value="P:succinyl-CoA metabolic process"/>
    <property type="evidence" value="ECO:0007669"/>
    <property type="project" value="TreeGrafter"/>
</dbReference>
<evidence type="ECO:0000256" key="13">
    <source>
        <dbReference type="HAMAP-Rule" id="MF_03220"/>
    </source>
</evidence>
<comment type="function">
    <text evidence="13">ATP-specific succinyl-CoA synthetase functions in the citric acid cycle (TCA), coupling the hydrolysis of succinyl-CoA to the synthesis of ATP and thus represents the only step of substrate-level phosphorylation in the TCA. The beta subunit provides nucleotide specificity of the enzyme and binds the substrate succinate, while the binding sites for coenzyme A and phosphate are found in the alpha subunit.</text>
</comment>
<dbReference type="InterPro" id="IPR016102">
    <property type="entry name" value="Succinyl-CoA_synth-like"/>
</dbReference>
<dbReference type="NCBIfam" id="NF001913">
    <property type="entry name" value="PRK00696.1"/>
    <property type="match status" value="1"/>
</dbReference>
<keyword evidence="16" id="KW-1185">Reference proteome</keyword>
<comment type="subcellular location">
    <subcellularLocation>
        <location evidence="13">Mitochondrion</location>
    </subcellularLocation>
</comment>
<evidence type="ECO:0000256" key="11">
    <source>
        <dbReference type="ARBA" id="ARBA00053833"/>
    </source>
</evidence>
<dbReference type="InterPro" id="IPR005811">
    <property type="entry name" value="SUCC_ACL_C"/>
</dbReference>
<feature type="binding site" evidence="13">
    <location>
        <position position="151"/>
    </location>
    <ligand>
        <name>ATP</name>
        <dbReference type="ChEBI" id="CHEBI:30616"/>
    </ligand>
</feature>
<evidence type="ECO:0000256" key="12">
    <source>
        <dbReference type="ARBA" id="ARBA00063570"/>
    </source>
</evidence>
<evidence type="ECO:0000256" key="4">
    <source>
        <dbReference type="ARBA" id="ARBA00022723"/>
    </source>
</evidence>
<dbReference type="FunFam" id="3.40.50.261:FF:000001">
    <property type="entry name" value="Succinate--CoA ligase [ADP-forming] subunit beta"/>
    <property type="match status" value="1"/>
</dbReference>
<comment type="similarity">
    <text evidence="13">Belongs to the succinate/malate CoA ligase beta subunit family. ATP-specific subunit beta subfamily.</text>
</comment>